<feature type="domain" description="Nudix hydrolase" evidence="1">
    <location>
        <begin position="48"/>
        <end position="176"/>
    </location>
</feature>
<dbReference type="Pfam" id="PF00293">
    <property type="entry name" value="NUDIX"/>
    <property type="match status" value="1"/>
</dbReference>
<dbReference type="Proteomes" id="UP000036102">
    <property type="component" value="Unassembled WGS sequence"/>
</dbReference>
<dbReference type="EMBL" id="LFBU01000001">
    <property type="protein sequence ID" value="KMQ75038.1"/>
    <property type="molecule type" value="Genomic_DNA"/>
</dbReference>
<organism evidence="2 3">
    <name type="scientific">Marinobacter subterrani</name>
    <dbReference type="NCBI Taxonomy" id="1658765"/>
    <lineage>
        <taxon>Bacteria</taxon>
        <taxon>Pseudomonadati</taxon>
        <taxon>Pseudomonadota</taxon>
        <taxon>Gammaproteobacteria</taxon>
        <taxon>Pseudomonadales</taxon>
        <taxon>Marinobacteraceae</taxon>
        <taxon>Marinobacter</taxon>
    </lineage>
</organism>
<keyword evidence="2" id="KW-0378">Hydrolase</keyword>
<dbReference type="Gene3D" id="3.90.79.10">
    <property type="entry name" value="Nucleoside Triphosphate Pyrophosphohydrolase"/>
    <property type="match status" value="1"/>
</dbReference>
<dbReference type="CDD" id="cd03424">
    <property type="entry name" value="NUDIX_ADPRase_Nudt5_UGPPase_Nudt14"/>
    <property type="match status" value="1"/>
</dbReference>
<dbReference type="PATRIC" id="fig|1658765.3.peg.1224"/>
<comment type="caution">
    <text evidence="2">The sequence shown here is derived from an EMBL/GenBank/DDBJ whole genome shotgun (WGS) entry which is preliminary data.</text>
</comment>
<proteinExistence type="predicted"/>
<dbReference type="GO" id="GO:0047631">
    <property type="term" value="F:ADP-ribose diphosphatase activity"/>
    <property type="evidence" value="ECO:0007669"/>
    <property type="project" value="UniProtKB-EC"/>
</dbReference>
<dbReference type="InterPro" id="IPR000086">
    <property type="entry name" value="NUDIX_hydrolase_dom"/>
</dbReference>
<keyword evidence="3" id="KW-1185">Reference proteome</keyword>
<dbReference type="SUPFAM" id="SSF55811">
    <property type="entry name" value="Nudix"/>
    <property type="match status" value="1"/>
</dbReference>
<sequence>MGVYKGDSRKGEIEILEEREVFRNQYATLSNDKVRFPSGTTGEYLRFRWNAPYGVMVFARNPNGDLLLIRNFRHETRAWHWEIPKGFGMENLSPQACAQKELEEETGYSAQDWRLFRTFQHAEHRTYLFECTTQALANTAKEHSEAITGCRFFSKNECKQMMMDDTAVTDATTLFLIAYIQLADV</sequence>
<dbReference type="AlphaFoldDB" id="A0A0J7J9A2"/>
<dbReference type="RefSeq" id="WP_197083789.1">
    <property type="nucleotide sequence ID" value="NZ_LFBU01000001.1"/>
</dbReference>
<dbReference type="EC" id="3.6.1.13" evidence="2"/>
<dbReference type="STRING" id="1658765.Msub_11237"/>
<evidence type="ECO:0000313" key="3">
    <source>
        <dbReference type="Proteomes" id="UP000036102"/>
    </source>
</evidence>
<gene>
    <name evidence="2" type="ORF">Msub_11237</name>
</gene>
<dbReference type="PANTHER" id="PTHR43736">
    <property type="entry name" value="ADP-RIBOSE PYROPHOSPHATASE"/>
    <property type="match status" value="1"/>
</dbReference>
<protein>
    <submittedName>
        <fullName evidence="2">NUDIX domain</fullName>
        <ecNumber evidence="2">3.6.1.13</ecNumber>
    </submittedName>
</protein>
<reference evidence="2 3" key="1">
    <citation type="submission" date="2015-06" db="EMBL/GenBank/DDBJ databases">
        <title>Marinobacter subterrani, a genetically tractable neutrophilic iron-oxidizing strain isolated from the Soudan Iron Mine.</title>
        <authorList>
            <person name="Bonis B.M."/>
            <person name="Gralnick J.A."/>
        </authorList>
    </citation>
    <scope>NUCLEOTIDE SEQUENCE [LARGE SCALE GENOMIC DNA]</scope>
    <source>
        <strain evidence="2 3">JG233</strain>
    </source>
</reference>
<evidence type="ECO:0000313" key="2">
    <source>
        <dbReference type="EMBL" id="KMQ75038.1"/>
    </source>
</evidence>
<name>A0A0J7J9A2_9GAMM</name>
<dbReference type="PROSITE" id="PS51462">
    <property type="entry name" value="NUDIX"/>
    <property type="match status" value="1"/>
</dbReference>
<dbReference type="PANTHER" id="PTHR43736:SF1">
    <property type="entry name" value="DIHYDRONEOPTERIN TRIPHOSPHATE DIPHOSPHATASE"/>
    <property type="match status" value="1"/>
</dbReference>
<evidence type="ECO:0000259" key="1">
    <source>
        <dbReference type="PROSITE" id="PS51462"/>
    </source>
</evidence>
<dbReference type="InterPro" id="IPR015797">
    <property type="entry name" value="NUDIX_hydrolase-like_dom_sf"/>
</dbReference>
<accession>A0A0J7J9A2</accession>